<protein>
    <recommendedName>
        <fullName evidence="4">NDT80 domain-containing protein</fullName>
    </recommendedName>
</protein>
<dbReference type="RefSeq" id="XP_003668717.1">
    <property type="nucleotide sequence ID" value="XM_003668669.1"/>
</dbReference>
<gene>
    <name evidence="5" type="primary">NDAI0B04400</name>
    <name evidence="5" type="ordered locus">NDAI_0B04400</name>
</gene>
<dbReference type="InterPro" id="IPR037141">
    <property type="entry name" value="NDT80_DNA-bd_dom_sf"/>
</dbReference>
<dbReference type="GeneID" id="11496196"/>
<feature type="compositionally biased region" description="Basic and acidic residues" evidence="3">
    <location>
        <begin position="36"/>
        <end position="55"/>
    </location>
</feature>
<dbReference type="OrthoDB" id="2288358at2759"/>
<dbReference type="GO" id="GO:0045944">
    <property type="term" value="P:positive regulation of transcription by RNA polymerase II"/>
    <property type="evidence" value="ECO:0007669"/>
    <property type="project" value="EnsemblFungi"/>
</dbReference>
<feature type="region of interest" description="Disordered" evidence="3">
    <location>
        <begin position="32"/>
        <end position="55"/>
    </location>
</feature>
<sequence length="684" mass="79436">MTRFCKRAPNRDFRNITETGERKEKKIIKKLSVSSQEKEEVNNSKRINESVEEQKVDEETVAESMIMTCVNDDGTTSNYFDKRKLKIAPRSTLQFKIGPPFELFRKYYKIYDKTTDKIVDFHMIPRIDRGFDHIDNEWVGYKRNYFTLVSAFGVADYGLKEFLNGSYLLHLQDSFNDERLDVEYFAMIIKARNDDDSNEIPLVQHTAKRDKGPQFSPKICPLIPSHLPQHQIIREASNVRNSVKMKKYDSTFYFHRDREKNQFSKNSLLFSYPKDCIEKVARYERVQFSSSISVKKPSQQNKHFRLHVIFGAVTCLPFINQFERPDSFDKLTMDDGRQGYFIQLQEMRTPPLIIRGRSPSNYTNPKQQHFQSQTSQILYSNGSSKHLSQDLEQGTPTLENHIMVSKANKTKPPKRQKTRKLASPSPLISKPVEFRRPTKRESKVVTLPKNMNKDKKSFPRPHIRVETIENIENRLYAGTSSQLSAAAEIQNLYSNNGSPKLERPNQERHISVDLRDIELKPSYTPLSFPIPMVDKKGTIMDNKNFEIESGPKMLVERDLNKEIKSKRTIQNKNHLPKCRELSREDVTLSNISSFSFLFEKSDVTGKPLAQEKSEISFNVIPRLSAGSSESNNQPFIKDKSMSFEMPRMLLKENMKLNLWNAFNILPSEILSAGNFLEDDSFYNH</sequence>
<dbReference type="SUPFAM" id="SSF49417">
    <property type="entry name" value="p53-like transcription factors"/>
    <property type="match status" value="1"/>
</dbReference>
<evidence type="ECO:0000313" key="5">
    <source>
        <dbReference type="EMBL" id="CCD23474.1"/>
    </source>
</evidence>
<dbReference type="PANTHER" id="PTHR35144:SF2">
    <property type="entry name" value="MEIOSIS-SPECIFIC TRANSCRIPTION FACTOR NDT80"/>
    <property type="match status" value="1"/>
</dbReference>
<proteinExistence type="predicted"/>
<dbReference type="InterPro" id="IPR024061">
    <property type="entry name" value="NDT80_DNA-bd_dom"/>
</dbReference>
<dbReference type="InterPro" id="IPR008967">
    <property type="entry name" value="p53-like_TF_DNA-bd_sf"/>
</dbReference>
<dbReference type="GO" id="GO:0003700">
    <property type="term" value="F:DNA-binding transcription factor activity"/>
    <property type="evidence" value="ECO:0007669"/>
    <property type="project" value="UniProtKB-UniRule"/>
</dbReference>
<evidence type="ECO:0000256" key="2">
    <source>
        <dbReference type="PROSITE-ProRule" id="PRU00850"/>
    </source>
</evidence>
<evidence type="ECO:0000259" key="4">
    <source>
        <dbReference type="PROSITE" id="PS51517"/>
    </source>
</evidence>
<reference evidence="5 6" key="1">
    <citation type="journal article" date="2011" name="Proc. Natl. Acad. Sci. U.S.A.">
        <title>Evolutionary erosion of yeast sex chromosomes by mating-type switching accidents.</title>
        <authorList>
            <person name="Gordon J.L."/>
            <person name="Armisen D."/>
            <person name="Proux-Wera E."/>
            <person name="Oheigeartaigh S.S."/>
            <person name="Byrne K.P."/>
            <person name="Wolfe K.H."/>
        </authorList>
    </citation>
    <scope>NUCLEOTIDE SEQUENCE [LARGE SCALE GENOMIC DNA]</scope>
    <source>
        <strain evidence="6">ATCC 10597 / BCRC 20456 / CBS 421 / NBRC 0211 / NRRL Y-12639</strain>
    </source>
</reference>
<organism evidence="5 6">
    <name type="scientific">Naumovozyma dairenensis (strain ATCC 10597 / BCRC 20456 / CBS 421 / NBRC 0211 / NRRL Y-12639)</name>
    <name type="common">Saccharomyces dairenensis</name>
    <dbReference type="NCBI Taxonomy" id="1071378"/>
    <lineage>
        <taxon>Eukaryota</taxon>
        <taxon>Fungi</taxon>
        <taxon>Dikarya</taxon>
        <taxon>Ascomycota</taxon>
        <taxon>Saccharomycotina</taxon>
        <taxon>Saccharomycetes</taxon>
        <taxon>Saccharomycetales</taxon>
        <taxon>Saccharomycetaceae</taxon>
        <taxon>Naumovozyma</taxon>
    </lineage>
</organism>
<dbReference type="Proteomes" id="UP000000689">
    <property type="component" value="Chromosome 2"/>
</dbReference>
<dbReference type="GO" id="GO:0043934">
    <property type="term" value="P:sporulation"/>
    <property type="evidence" value="ECO:0007669"/>
    <property type="project" value="EnsemblFungi"/>
</dbReference>
<dbReference type="eggNOG" id="ENOG502R1FS">
    <property type="taxonomic scope" value="Eukaryota"/>
</dbReference>
<dbReference type="KEGG" id="ndi:NDAI_0B04400"/>
<evidence type="ECO:0000256" key="3">
    <source>
        <dbReference type="SAM" id="MobiDB-lite"/>
    </source>
</evidence>
<dbReference type="PROSITE" id="PS51517">
    <property type="entry name" value="NDT80"/>
    <property type="match status" value="1"/>
</dbReference>
<evidence type="ECO:0000256" key="1">
    <source>
        <dbReference type="ARBA" id="ARBA00023125"/>
    </source>
</evidence>
<feature type="domain" description="NDT80" evidence="4">
    <location>
        <begin position="60"/>
        <end position="366"/>
    </location>
</feature>
<feature type="DNA-binding region" description="NDT80" evidence="2">
    <location>
        <begin position="60"/>
        <end position="366"/>
    </location>
</feature>
<dbReference type="GO" id="GO:0003677">
    <property type="term" value="F:DNA binding"/>
    <property type="evidence" value="ECO:0007669"/>
    <property type="project" value="UniProtKB-KW"/>
</dbReference>
<name>G0W6R3_NAUDC</name>
<dbReference type="Gene3D" id="2.60.40.1390">
    <property type="entry name" value="NDT80 DNA-binding domain"/>
    <property type="match status" value="1"/>
</dbReference>
<keyword evidence="6" id="KW-1185">Reference proteome</keyword>
<dbReference type="AlphaFoldDB" id="G0W6R3"/>
<dbReference type="EMBL" id="HE580268">
    <property type="protein sequence ID" value="CCD23474.1"/>
    <property type="molecule type" value="Genomic_DNA"/>
</dbReference>
<evidence type="ECO:0000313" key="6">
    <source>
        <dbReference type="Proteomes" id="UP000000689"/>
    </source>
</evidence>
<dbReference type="HOGENOM" id="CLU_015202_0_0_1"/>
<dbReference type="FunFam" id="2.60.40.1390:FF:000005">
    <property type="entry name" value="Meiosis-specific transcription factor NDT80"/>
    <property type="match status" value="1"/>
</dbReference>
<dbReference type="Pfam" id="PF05224">
    <property type="entry name" value="NDT80_PhoG"/>
    <property type="match status" value="1"/>
</dbReference>
<dbReference type="GO" id="GO:0051321">
    <property type="term" value="P:meiotic cell cycle"/>
    <property type="evidence" value="ECO:0007669"/>
    <property type="project" value="EnsemblFungi"/>
</dbReference>
<accession>G0W6R3</accession>
<dbReference type="PANTHER" id="PTHR35144">
    <property type="entry name" value="MEIOSIS-SPECIFIC TRANSCRIPTION FACTOR NDT80"/>
    <property type="match status" value="1"/>
</dbReference>
<dbReference type="GO" id="GO:0000228">
    <property type="term" value="C:nuclear chromosome"/>
    <property type="evidence" value="ECO:0007669"/>
    <property type="project" value="EnsemblFungi"/>
</dbReference>
<keyword evidence="1 2" id="KW-0238">DNA-binding</keyword>
<dbReference type="InterPro" id="IPR052605">
    <property type="entry name" value="Fungal_trans_regulator"/>
</dbReference>